<proteinExistence type="predicted"/>
<dbReference type="EMBL" id="CM045760">
    <property type="protein sequence ID" value="KAI8024844.1"/>
    <property type="molecule type" value="Genomic_DNA"/>
</dbReference>
<sequence>MYTKILLLKTLHTQRPMKRFLGFSLLCFGH</sequence>
<organism evidence="1 2">
    <name type="scientific">Camellia lanceoleosa</name>
    <dbReference type="NCBI Taxonomy" id="1840588"/>
    <lineage>
        <taxon>Eukaryota</taxon>
        <taxon>Viridiplantae</taxon>
        <taxon>Streptophyta</taxon>
        <taxon>Embryophyta</taxon>
        <taxon>Tracheophyta</taxon>
        <taxon>Spermatophyta</taxon>
        <taxon>Magnoliopsida</taxon>
        <taxon>eudicotyledons</taxon>
        <taxon>Gunneridae</taxon>
        <taxon>Pentapetalae</taxon>
        <taxon>asterids</taxon>
        <taxon>Ericales</taxon>
        <taxon>Theaceae</taxon>
        <taxon>Camellia</taxon>
    </lineage>
</organism>
<keyword evidence="2" id="KW-1185">Reference proteome</keyword>
<reference evidence="1 2" key="1">
    <citation type="journal article" date="2022" name="Plant J.">
        <title>Chromosome-level genome of Camellia lanceoleosa provides a valuable resource for understanding genome evolution and self-incompatibility.</title>
        <authorList>
            <person name="Gong W."/>
            <person name="Xiao S."/>
            <person name="Wang L."/>
            <person name="Liao Z."/>
            <person name="Chang Y."/>
            <person name="Mo W."/>
            <person name="Hu G."/>
            <person name="Li W."/>
            <person name="Zhao G."/>
            <person name="Zhu H."/>
            <person name="Hu X."/>
            <person name="Ji K."/>
            <person name="Xiang X."/>
            <person name="Song Q."/>
            <person name="Yuan D."/>
            <person name="Jin S."/>
            <person name="Zhang L."/>
        </authorList>
    </citation>
    <scope>NUCLEOTIDE SEQUENCE [LARGE SCALE GENOMIC DNA]</scope>
    <source>
        <strain evidence="1">SQ_2022a</strain>
    </source>
</reference>
<accession>A0ACC0IHR6</accession>
<comment type="caution">
    <text evidence="1">The sequence shown here is derived from an EMBL/GenBank/DDBJ whole genome shotgun (WGS) entry which is preliminary data.</text>
</comment>
<dbReference type="Proteomes" id="UP001060215">
    <property type="component" value="Chromosome 3"/>
</dbReference>
<protein>
    <submittedName>
        <fullName evidence="1">Uncharacterized protein</fullName>
    </submittedName>
</protein>
<evidence type="ECO:0000313" key="1">
    <source>
        <dbReference type="EMBL" id="KAI8024844.1"/>
    </source>
</evidence>
<name>A0ACC0IHR6_9ERIC</name>
<gene>
    <name evidence="1" type="ORF">LOK49_LG02G00099</name>
</gene>
<evidence type="ECO:0000313" key="2">
    <source>
        <dbReference type="Proteomes" id="UP001060215"/>
    </source>
</evidence>